<organism evidence="1 2">
    <name type="scientific">Oldenlandia corymbosa var. corymbosa</name>
    <dbReference type="NCBI Taxonomy" id="529605"/>
    <lineage>
        <taxon>Eukaryota</taxon>
        <taxon>Viridiplantae</taxon>
        <taxon>Streptophyta</taxon>
        <taxon>Embryophyta</taxon>
        <taxon>Tracheophyta</taxon>
        <taxon>Spermatophyta</taxon>
        <taxon>Magnoliopsida</taxon>
        <taxon>eudicotyledons</taxon>
        <taxon>Gunneridae</taxon>
        <taxon>Pentapetalae</taxon>
        <taxon>asterids</taxon>
        <taxon>lamiids</taxon>
        <taxon>Gentianales</taxon>
        <taxon>Rubiaceae</taxon>
        <taxon>Rubioideae</taxon>
        <taxon>Spermacoceae</taxon>
        <taxon>Hedyotis-Oldenlandia complex</taxon>
        <taxon>Oldenlandia</taxon>
    </lineage>
</organism>
<dbReference type="EMBL" id="OX459121">
    <property type="protein sequence ID" value="CAI9103154.1"/>
    <property type="molecule type" value="Genomic_DNA"/>
</dbReference>
<proteinExistence type="predicted"/>
<reference evidence="1" key="1">
    <citation type="submission" date="2023-03" db="EMBL/GenBank/DDBJ databases">
        <authorList>
            <person name="Julca I."/>
        </authorList>
    </citation>
    <scope>NUCLEOTIDE SEQUENCE</scope>
</reference>
<protein>
    <submittedName>
        <fullName evidence="1">OLC1v1001600C1</fullName>
    </submittedName>
</protein>
<keyword evidence="2" id="KW-1185">Reference proteome</keyword>
<dbReference type="AlphaFoldDB" id="A0AAV1D5K9"/>
<accession>A0AAV1D5K9</accession>
<evidence type="ECO:0000313" key="2">
    <source>
        <dbReference type="Proteomes" id="UP001161247"/>
    </source>
</evidence>
<evidence type="ECO:0000313" key="1">
    <source>
        <dbReference type="EMBL" id="CAI9103154.1"/>
    </source>
</evidence>
<sequence>MIEEKGGITDIKVDPYSPVEVTSKKNLAMGIPEMRHLSTKSNRKSWALAKEIKQLILNVVKNRCWVRERSTPNRVGHCQKGGIH</sequence>
<name>A0AAV1D5K9_OLDCO</name>
<gene>
    <name evidence="1" type="ORF">OLC1_LOCUS12373</name>
</gene>
<dbReference type="Proteomes" id="UP001161247">
    <property type="component" value="Chromosome 4"/>
</dbReference>